<keyword evidence="1" id="KW-1133">Transmembrane helix</keyword>
<accession>K3W7B7</accession>
<dbReference type="HOGENOM" id="CLU_807713_0_0_1"/>
<keyword evidence="1" id="KW-0472">Membrane</keyword>
<reference evidence="2" key="3">
    <citation type="submission" date="2015-02" db="UniProtKB">
        <authorList>
            <consortium name="EnsemblProtists"/>
        </authorList>
    </citation>
    <scope>IDENTIFICATION</scope>
    <source>
        <strain evidence="2">DAOM BR144</strain>
    </source>
</reference>
<dbReference type="VEuPathDB" id="FungiDB:PYU1_G000858"/>
<dbReference type="Proteomes" id="UP000019132">
    <property type="component" value="Unassembled WGS sequence"/>
</dbReference>
<proteinExistence type="predicted"/>
<sequence>MLVHSFGFASARSNVEGAYGHSGCYTCGTNPGVGCIDSVCRFCKVQDTAQSGHYLTCKSLGYDLSDSTTPVSSAGASTTPAPATTAPASSSISTAVTSETCAARVSPGDQNVGISGVADVSCLSGGVGCNDKDTCRLCKTKDTPQSSHFLPCSTSTTTAPSSAATAAVADTLAPVVASSDLALATTAPLITTVTDESCAATVSEGDYNVGITSFADITCSDGGVGCNDINICRLCQYADSPESAHLKPCPVEPANTVRVQMAANTESGFSHEFSKLVKNDNFKWAIGAAACVGAAAVVAVVAMAVKRVTRAITSTSMEAVSGENDDHVEAGVTTANSSDANAQQ</sequence>
<organism evidence="2 3">
    <name type="scientific">Globisporangium ultimum (strain ATCC 200006 / CBS 805.95 / DAOM BR144)</name>
    <name type="common">Pythium ultimum</name>
    <dbReference type="NCBI Taxonomy" id="431595"/>
    <lineage>
        <taxon>Eukaryota</taxon>
        <taxon>Sar</taxon>
        <taxon>Stramenopiles</taxon>
        <taxon>Oomycota</taxon>
        <taxon>Peronosporomycetes</taxon>
        <taxon>Pythiales</taxon>
        <taxon>Pythiaceae</taxon>
        <taxon>Globisporangium</taxon>
    </lineage>
</organism>
<dbReference type="STRING" id="431595.K3W7B7"/>
<dbReference type="EMBL" id="GL376620">
    <property type="status" value="NOT_ANNOTATED_CDS"/>
    <property type="molecule type" value="Genomic_DNA"/>
</dbReference>
<evidence type="ECO:0000256" key="1">
    <source>
        <dbReference type="SAM" id="Phobius"/>
    </source>
</evidence>
<reference evidence="3" key="1">
    <citation type="journal article" date="2010" name="Genome Biol.">
        <title>Genome sequence of the necrotrophic plant pathogen Pythium ultimum reveals original pathogenicity mechanisms and effector repertoire.</title>
        <authorList>
            <person name="Levesque C.A."/>
            <person name="Brouwer H."/>
            <person name="Cano L."/>
            <person name="Hamilton J.P."/>
            <person name="Holt C."/>
            <person name="Huitema E."/>
            <person name="Raffaele S."/>
            <person name="Robideau G.P."/>
            <person name="Thines M."/>
            <person name="Win J."/>
            <person name="Zerillo M.M."/>
            <person name="Beakes G.W."/>
            <person name="Boore J.L."/>
            <person name="Busam D."/>
            <person name="Dumas B."/>
            <person name="Ferriera S."/>
            <person name="Fuerstenberg S.I."/>
            <person name="Gachon C.M."/>
            <person name="Gaulin E."/>
            <person name="Govers F."/>
            <person name="Grenville-Briggs L."/>
            <person name="Horner N."/>
            <person name="Hostetler J."/>
            <person name="Jiang R.H."/>
            <person name="Johnson J."/>
            <person name="Krajaejun T."/>
            <person name="Lin H."/>
            <person name="Meijer H.J."/>
            <person name="Moore B."/>
            <person name="Morris P."/>
            <person name="Phuntmart V."/>
            <person name="Puiu D."/>
            <person name="Shetty J."/>
            <person name="Stajich J.E."/>
            <person name="Tripathy S."/>
            <person name="Wawra S."/>
            <person name="van West P."/>
            <person name="Whitty B.R."/>
            <person name="Coutinho P.M."/>
            <person name="Henrissat B."/>
            <person name="Martin F."/>
            <person name="Thomas P.D."/>
            <person name="Tyler B.M."/>
            <person name="De Vries R.P."/>
            <person name="Kamoun S."/>
            <person name="Yandell M."/>
            <person name="Tisserat N."/>
            <person name="Buell C.R."/>
        </authorList>
    </citation>
    <scope>NUCLEOTIDE SEQUENCE</scope>
    <source>
        <strain evidence="3">DAOM:BR144</strain>
    </source>
</reference>
<keyword evidence="1" id="KW-0812">Transmembrane</keyword>
<dbReference type="InParanoid" id="K3W7B7"/>
<evidence type="ECO:0000313" key="2">
    <source>
        <dbReference type="EnsemblProtists" id="PYU1_T000858"/>
    </source>
</evidence>
<keyword evidence="3" id="KW-1185">Reference proteome</keyword>
<name>K3W7B7_GLOUD</name>
<dbReference type="eggNOG" id="ENOG502RB01">
    <property type="taxonomic scope" value="Eukaryota"/>
</dbReference>
<reference evidence="3" key="2">
    <citation type="submission" date="2010-04" db="EMBL/GenBank/DDBJ databases">
        <authorList>
            <person name="Buell R."/>
            <person name="Hamilton J."/>
            <person name="Hostetler J."/>
        </authorList>
    </citation>
    <scope>NUCLEOTIDE SEQUENCE [LARGE SCALE GENOMIC DNA]</scope>
    <source>
        <strain evidence="3">DAOM:BR144</strain>
    </source>
</reference>
<dbReference type="EnsemblProtists" id="PYU1_T000858">
    <property type="protein sequence ID" value="PYU1_T000858"/>
    <property type="gene ID" value="PYU1_G000858"/>
</dbReference>
<protein>
    <submittedName>
        <fullName evidence="2">Uncharacterized protein</fullName>
    </submittedName>
</protein>
<dbReference type="AlphaFoldDB" id="K3W7B7"/>
<evidence type="ECO:0000313" key="3">
    <source>
        <dbReference type="Proteomes" id="UP000019132"/>
    </source>
</evidence>
<feature type="transmembrane region" description="Helical" evidence="1">
    <location>
        <begin position="284"/>
        <end position="305"/>
    </location>
</feature>